<keyword evidence="6" id="KW-0472">Membrane</keyword>
<feature type="domain" description="ABC transporter" evidence="7">
    <location>
        <begin position="2"/>
        <end position="249"/>
    </location>
</feature>
<gene>
    <name evidence="8" type="ORF">CG710_018710</name>
</gene>
<dbReference type="SUPFAM" id="SSF52540">
    <property type="entry name" value="P-loop containing nucleoside triphosphate hydrolases"/>
    <property type="match status" value="1"/>
</dbReference>
<dbReference type="InterPro" id="IPR003439">
    <property type="entry name" value="ABC_transporter-like_ATP-bd"/>
</dbReference>
<evidence type="ECO:0000256" key="6">
    <source>
        <dbReference type="ARBA" id="ARBA00023136"/>
    </source>
</evidence>
<dbReference type="PANTHER" id="PTHR42788:SF7">
    <property type="entry name" value="NITRATE ABC TRANSPORTER ATP-BINDING PROTEIN"/>
    <property type="match status" value="1"/>
</dbReference>
<dbReference type="InterPro" id="IPR050166">
    <property type="entry name" value="ABC_transporter_ATP-bind"/>
</dbReference>
<dbReference type="Gene3D" id="3.40.50.300">
    <property type="entry name" value="P-loop containing nucleotide triphosphate hydrolases"/>
    <property type="match status" value="1"/>
</dbReference>
<evidence type="ECO:0000256" key="2">
    <source>
        <dbReference type="ARBA" id="ARBA00022448"/>
    </source>
</evidence>
<evidence type="ECO:0000313" key="9">
    <source>
        <dbReference type="Proteomes" id="UP000216411"/>
    </source>
</evidence>
<dbReference type="EMBL" id="NOKA02000071">
    <property type="protein sequence ID" value="RDY29106.1"/>
    <property type="molecule type" value="Genomic_DNA"/>
</dbReference>
<dbReference type="InterPro" id="IPR027417">
    <property type="entry name" value="P-loop_NTPase"/>
</dbReference>
<dbReference type="RefSeq" id="WP_094378249.1">
    <property type="nucleotide sequence ID" value="NZ_NOKA02000071.1"/>
</dbReference>
<protein>
    <submittedName>
        <fullName evidence="8">ATP-binding cassette domain-containing protein</fullName>
    </submittedName>
</protein>
<keyword evidence="3" id="KW-1003">Cell membrane</keyword>
<keyword evidence="4" id="KW-0547">Nucleotide-binding</keyword>
<proteinExistence type="predicted"/>
<evidence type="ECO:0000256" key="1">
    <source>
        <dbReference type="ARBA" id="ARBA00004202"/>
    </source>
</evidence>
<dbReference type="InterPro" id="IPR003593">
    <property type="entry name" value="AAA+_ATPase"/>
</dbReference>
<keyword evidence="5 8" id="KW-0067">ATP-binding</keyword>
<dbReference type="Proteomes" id="UP000216411">
    <property type="component" value="Unassembled WGS sequence"/>
</dbReference>
<dbReference type="GO" id="GO:0005886">
    <property type="term" value="C:plasma membrane"/>
    <property type="evidence" value="ECO:0007669"/>
    <property type="project" value="UniProtKB-SubCell"/>
</dbReference>
<evidence type="ECO:0000256" key="3">
    <source>
        <dbReference type="ARBA" id="ARBA00022475"/>
    </source>
</evidence>
<evidence type="ECO:0000256" key="5">
    <source>
        <dbReference type="ARBA" id="ARBA00022840"/>
    </source>
</evidence>
<organism evidence="8 9">
    <name type="scientific">Lachnotalea glycerini</name>
    <dbReference type="NCBI Taxonomy" id="1763509"/>
    <lineage>
        <taxon>Bacteria</taxon>
        <taxon>Bacillati</taxon>
        <taxon>Bacillota</taxon>
        <taxon>Clostridia</taxon>
        <taxon>Lachnospirales</taxon>
        <taxon>Lachnospiraceae</taxon>
        <taxon>Lachnotalea</taxon>
    </lineage>
</organism>
<dbReference type="OrthoDB" id="9776369at2"/>
<dbReference type="Pfam" id="PF00005">
    <property type="entry name" value="ABC_tran"/>
    <property type="match status" value="1"/>
</dbReference>
<dbReference type="InterPro" id="IPR017871">
    <property type="entry name" value="ABC_transporter-like_CS"/>
</dbReference>
<dbReference type="PANTHER" id="PTHR42788">
    <property type="entry name" value="TAURINE IMPORT ATP-BINDING PROTEIN-RELATED"/>
    <property type="match status" value="1"/>
</dbReference>
<dbReference type="PROSITE" id="PS00211">
    <property type="entry name" value="ABC_TRANSPORTER_1"/>
    <property type="match status" value="1"/>
</dbReference>
<dbReference type="PROSITE" id="PS50893">
    <property type="entry name" value="ABC_TRANSPORTER_2"/>
    <property type="match status" value="1"/>
</dbReference>
<dbReference type="SMART" id="SM00382">
    <property type="entry name" value="AAA"/>
    <property type="match status" value="1"/>
</dbReference>
<dbReference type="AlphaFoldDB" id="A0A371J8V4"/>
<sequence length="265" mass="29315">MLNISNVYKTFNAGTINEKKALNGVNLHLEPQDFVTVIGGNGAGKSTILNMIAGVYPIDKGSIVLDGIELTYLPEHRRANYLGRVFQDPMKGTAANMEIQENLAIAYRRGKKRGFSWGITKEEKEQFHEELKVLGLGLENRMTSKVGLLSGGQRQALTLLMATLQKPKVLLLDEHTAALDPKTARNVLTLTNEIIQADKLTAIMITHNMKDAIKYGNRLIMMHEGSVVYDIAGEEKKNLKVSDLLAKFEQASGGEFANDRMMLAN</sequence>
<name>A0A371J8V4_9FIRM</name>
<comment type="caution">
    <text evidence="8">The sequence shown here is derived from an EMBL/GenBank/DDBJ whole genome shotgun (WGS) entry which is preliminary data.</text>
</comment>
<evidence type="ECO:0000313" key="8">
    <source>
        <dbReference type="EMBL" id="RDY29106.1"/>
    </source>
</evidence>
<comment type="subcellular location">
    <subcellularLocation>
        <location evidence="1">Cell membrane</location>
        <topology evidence="1">Peripheral membrane protein</topology>
    </subcellularLocation>
</comment>
<evidence type="ECO:0000256" key="4">
    <source>
        <dbReference type="ARBA" id="ARBA00022741"/>
    </source>
</evidence>
<dbReference type="GO" id="GO:0005524">
    <property type="term" value="F:ATP binding"/>
    <property type="evidence" value="ECO:0007669"/>
    <property type="project" value="UniProtKB-KW"/>
</dbReference>
<evidence type="ECO:0000259" key="7">
    <source>
        <dbReference type="PROSITE" id="PS50893"/>
    </source>
</evidence>
<keyword evidence="2" id="KW-0813">Transport</keyword>
<keyword evidence="9" id="KW-1185">Reference proteome</keyword>
<accession>A0A371J8V4</accession>
<reference evidence="8 9" key="1">
    <citation type="journal article" date="2017" name="Genome Announc.">
        <title>Draft Genome Sequence of a Sporulating and Motile Strain of Lachnotalea glycerini Isolated from Water in Quebec City, Canada.</title>
        <authorList>
            <person name="Maheux A.F."/>
            <person name="Boudreau D.K."/>
            <person name="Berube E."/>
            <person name="Boissinot M."/>
            <person name="Raymond F."/>
            <person name="Brodeur S."/>
            <person name="Corbeil J."/>
            <person name="Isabel S."/>
            <person name="Omar R.F."/>
            <person name="Bergeron M.G."/>
        </authorList>
    </citation>
    <scope>NUCLEOTIDE SEQUENCE [LARGE SCALE GENOMIC DNA]</scope>
    <source>
        <strain evidence="8 9">CCRI-19302</strain>
    </source>
</reference>
<dbReference type="GO" id="GO:0016887">
    <property type="term" value="F:ATP hydrolysis activity"/>
    <property type="evidence" value="ECO:0007669"/>
    <property type="project" value="InterPro"/>
</dbReference>